<dbReference type="EMBL" id="CP086717">
    <property type="protein sequence ID" value="WOO82499.1"/>
    <property type="molecule type" value="Genomic_DNA"/>
</dbReference>
<dbReference type="CDD" id="cd12148">
    <property type="entry name" value="fungal_TF_MHR"/>
    <property type="match status" value="1"/>
</dbReference>
<keyword evidence="2" id="KW-0479">Metal-binding</keyword>
<evidence type="ECO:0000256" key="1">
    <source>
        <dbReference type="ARBA" id="ARBA00004123"/>
    </source>
</evidence>
<feature type="compositionally biased region" description="Basic and acidic residues" evidence="4">
    <location>
        <begin position="1"/>
        <end position="16"/>
    </location>
</feature>
<dbReference type="GO" id="GO:0006351">
    <property type="term" value="P:DNA-templated transcription"/>
    <property type="evidence" value="ECO:0007669"/>
    <property type="project" value="InterPro"/>
</dbReference>
<feature type="region of interest" description="Disordered" evidence="4">
    <location>
        <begin position="821"/>
        <end position="843"/>
    </location>
</feature>
<dbReference type="PANTHER" id="PTHR31001">
    <property type="entry name" value="UNCHARACTERIZED TRANSCRIPTIONAL REGULATORY PROTEIN"/>
    <property type="match status" value="1"/>
</dbReference>
<dbReference type="AlphaFoldDB" id="A0AAF1BMX2"/>
<dbReference type="Proteomes" id="UP000827549">
    <property type="component" value="Chromosome 4"/>
</dbReference>
<feature type="compositionally biased region" description="Low complexity" evidence="4">
    <location>
        <begin position="118"/>
        <end position="161"/>
    </location>
</feature>
<dbReference type="Pfam" id="PF04082">
    <property type="entry name" value="Fungal_trans"/>
    <property type="match status" value="1"/>
</dbReference>
<feature type="compositionally biased region" description="Pro residues" evidence="4">
    <location>
        <begin position="180"/>
        <end position="192"/>
    </location>
</feature>
<accession>A0AAF1BMX2</accession>
<reference evidence="6" key="1">
    <citation type="submission" date="2023-10" db="EMBL/GenBank/DDBJ databases">
        <authorList>
            <person name="Noh H."/>
        </authorList>
    </citation>
    <scope>NUCLEOTIDE SEQUENCE</scope>
    <source>
        <strain evidence="6">DUCC4014</strain>
    </source>
</reference>
<dbReference type="InterPro" id="IPR050613">
    <property type="entry name" value="Sec_Metabolite_Reg"/>
</dbReference>
<organism evidence="6 7">
    <name type="scientific">Vanrija pseudolonga</name>
    <dbReference type="NCBI Taxonomy" id="143232"/>
    <lineage>
        <taxon>Eukaryota</taxon>
        <taxon>Fungi</taxon>
        <taxon>Dikarya</taxon>
        <taxon>Basidiomycota</taxon>
        <taxon>Agaricomycotina</taxon>
        <taxon>Tremellomycetes</taxon>
        <taxon>Trichosporonales</taxon>
        <taxon>Trichosporonaceae</taxon>
        <taxon>Vanrija</taxon>
    </lineage>
</organism>
<dbReference type="GO" id="GO:0000981">
    <property type="term" value="F:DNA-binding transcription factor activity, RNA polymerase II-specific"/>
    <property type="evidence" value="ECO:0007669"/>
    <property type="project" value="InterPro"/>
</dbReference>
<dbReference type="GO" id="GO:0005634">
    <property type="term" value="C:nucleus"/>
    <property type="evidence" value="ECO:0007669"/>
    <property type="project" value="UniProtKB-SubCell"/>
</dbReference>
<evidence type="ECO:0000313" key="6">
    <source>
        <dbReference type="EMBL" id="WOO82499.1"/>
    </source>
</evidence>
<dbReference type="GO" id="GO:0008270">
    <property type="term" value="F:zinc ion binding"/>
    <property type="evidence" value="ECO:0007669"/>
    <property type="project" value="InterPro"/>
</dbReference>
<protein>
    <submittedName>
        <fullName evidence="6">Purtative transcriptional regulatory protein</fullName>
    </submittedName>
</protein>
<dbReference type="InterPro" id="IPR001138">
    <property type="entry name" value="Zn2Cys6_DnaBD"/>
</dbReference>
<dbReference type="InterPro" id="IPR007219">
    <property type="entry name" value="XnlR_reg_dom"/>
</dbReference>
<evidence type="ECO:0000256" key="4">
    <source>
        <dbReference type="SAM" id="MobiDB-lite"/>
    </source>
</evidence>
<dbReference type="PANTHER" id="PTHR31001:SF87">
    <property type="entry name" value="COL-21"/>
    <property type="match status" value="1"/>
</dbReference>
<evidence type="ECO:0000259" key="5">
    <source>
        <dbReference type="SMART" id="SM00906"/>
    </source>
</evidence>
<evidence type="ECO:0000256" key="2">
    <source>
        <dbReference type="ARBA" id="ARBA00022723"/>
    </source>
</evidence>
<dbReference type="InterPro" id="IPR036864">
    <property type="entry name" value="Zn2-C6_fun-type_DNA-bd_sf"/>
</dbReference>
<dbReference type="RefSeq" id="XP_062628531.1">
    <property type="nucleotide sequence ID" value="XM_062772547.1"/>
</dbReference>
<dbReference type="CDD" id="cd00067">
    <property type="entry name" value="GAL4"/>
    <property type="match status" value="1"/>
</dbReference>
<feature type="compositionally biased region" description="Basic and acidic residues" evidence="4">
    <location>
        <begin position="204"/>
        <end position="217"/>
    </location>
</feature>
<dbReference type="Gene3D" id="4.10.240.10">
    <property type="entry name" value="Zn(2)-C6 fungal-type DNA-binding domain"/>
    <property type="match status" value="1"/>
</dbReference>
<feature type="compositionally biased region" description="Acidic residues" evidence="4">
    <location>
        <begin position="95"/>
        <end position="107"/>
    </location>
</feature>
<evidence type="ECO:0000313" key="7">
    <source>
        <dbReference type="Proteomes" id="UP000827549"/>
    </source>
</evidence>
<dbReference type="SMART" id="SM00906">
    <property type="entry name" value="Fungal_trans"/>
    <property type="match status" value="1"/>
</dbReference>
<feature type="region of interest" description="Disordered" evidence="4">
    <location>
        <begin position="1"/>
        <end position="28"/>
    </location>
</feature>
<keyword evidence="7" id="KW-1185">Reference proteome</keyword>
<sequence length="843" mass="93974">MSRPYEPHRAHSDPPFKRRGRQATACTECNRRKQKVGGWWGLASRSTHTHAQCNGLRPCHHCSRRNLGDECRFPDSRALKTPGTWGPGGKHPRSDDDDDLDDEDSEAEAGSGGGGGAHSSRGSGHSHSGSTSSISEGIHAISPGSHHASHAGSSSQGAAAGVPPGIATPRNRAHLHHPSPLEPFPFRRPQPSPGHAFALPLSFDRTDPDERGVKWSKDPPGPSGHHQERDTLAKQPQSGTAKHDHTLMQEGGAPGIGSLAIEGSGVERQFQFYGTSHFGPRLAAQVMNVVGKVTLNNSADISDSQYGRGHKRQARRFGDLTAAVTDGSMVYHIRQLDGQVPNRSLCERFTRAYFDKYNDQIDFLYKPDFCAKYDTFWRIRGEFEDLSKIDIRWFALFHIVLAFGVLLDREADESGDLLEEREELSLRLFLSARRALSETSSFCGESVDTVRAYGLLSLYLIVTRRVPEAWQTIGAAARAAQAQGMHIDGEVWRSVDGKEAELRRRLWAQLYILDRSISLFLGRPLAIQDGGFTIRLPANIDDDELPLVPRHNWPLTKITKSTFLILHYRLAQIIGRIQTNCFGLGRREHTEVMACERLMLDWSANLPPVFRLDAPDKSMDEAHPWLGFQRQSLSSKYYQARISLHRPYLLTQLNDPDMSSELRTSLDACVFSALAELSLRLSMREVDADPFDRFKWMTVASGFSPATVVGILLAYPKRLKQFNYAHIRALYTEYLEVERKTTRRDESLENEIRVLDMILQHADAVEGEMASNGGDLPRSRIHSRATTPGGLHSTLLPFPASTDDCAFPTADNVPAWANLLDHLGEPPPEPSLPWTGQVFDEYQ</sequence>
<comment type="subcellular location">
    <subcellularLocation>
        <location evidence="1">Nucleus</location>
    </subcellularLocation>
</comment>
<keyword evidence="3" id="KW-0539">Nucleus</keyword>
<name>A0AAF1BMX2_9TREE</name>
<feature type="domain" description="Xylanolytic transcriptional activator regulatory" evidence="5">
    <location>
        <begin position="469"/>
        <end position="543"/>
    </location>
</feature>
<feature type="region of interest" description="Disordered" evidence="4">
    <location>
        <begin position="78"/>
        <end position="260"/>
    </location>
</feature>
<gene>
    <name evidence="6" type="primary">SPAC1F7.11c_4</name>
    <name evidence="6" type="ORF">LOC62_04G005985</name>
</gene>
<dbReference type="GO" id="GO:0003677">
    <property type="term" value="F:DNA binding"/>
    <property type="evidence" value="ECO:0007669"/>
    <property type="project" value="InterPro"/>
</dbReference>
<evidence type="ECO:0000256" key="3">
    <source>
        <dbReference type="ARBA" id="ARBA00023242"/>
    </source>
</evidence>
<proteinExistence type="predicted"/>
<dbReference type="GeneID" id="87809212"/>